<feature type="domain" description="Aminoglycoside phosphotransferase" evidence="1">
    <location>
        <begin position="7"/>
        <end position="243"/>
    </location>
</feature>
<dbReference type="InterPro" id="IPR011009">
    <property type="entry name" value="Kinase-like_dom_sf"/>
</dbReference>
<dbReference type="RefSeq" id="WP_121805283.1">
    <property type="nucleotide sequence ID" value="NZ_RDBE01000006.1"/>
</dbReference>
<dbReference type="Proteomes" id="UP000281708">
    <property type="component" value="Unassembled WGS sequence"/>
</dbReference>
<dbReference type="AlphaFoldDB" id="A0A3L8P555"/>
<keyword evidence="3" id="KW-1185">Reference proteome</keyword>
<evidence type="ECO:0000313" key="2">
    <source>
        <dbReference type="EMBL" id="RLV49518.1"/>
    </source>
</evidence>
<dbReference type="InterPro" id="IPR051678">
    <property type="entry name" value="AGP_Transferase"/>
</dbReference>
<gene>
    <name evidence="2" type="ORF">D9V37_06175</name>
</gene>
<dbReference type="Gene3D" id="3.90.1200.10">
    <property type="match status" value="1"/>
</dbReference>
<evidence type="ECO:0000259" key="1">
    <source>
        <dbReference type="Pfam" id="PF01636"/>
    </source>
</evidence>
<accession>A0A3L8P555</accession>
<dbReference type="EMBL" id="RDBE01000006">
    <property type="protein sequence ID" value="RLV49518.1"/>
    <property type="molecule type" value="Genomic_DNA"/>
</dbReference>
<dbReference type="GO" id="GO:0016740">
    <property type="term" value="F:transferase activity"/>
    <property type="evidence" value="ECO:0007669"/>
    <property type="project" value="UniProtKB-KW"/>
</dbReference>
<dbReference type="SUPFAM" id="SSF56112">
    <property type="entry name" value="Protein kinase-like (PK-like)"/>
    <property type="match status" value="1"/>
</dbReference>
<reference evidence="2 3" key="1">
    <citation type="submission" date="2018-10" db="EMBL/GenBank/DDBJ databases">
        <title>Marmoricola sp. 4Q3S-7 whole genome shotgun sequence.</title>
        <authorList>
            <person name="Li F."/>
        </authorList>
    </citation>
    <scope>NUCLEOTIDE SEQUENCE [LARGE SCALE GENOMIC DNA]</scope>
    <source>
        <strain evidence="2 3">4Q3S-7</strain>
    </source>
</reference>
<proteinExistence type="predicted"/>
<evidence type="ECO:0000313" key="3">
    <source>
        <dbReference type="Proteomes" id="UP000281708"/>
    </source>
</evidence>
<comment type="caution">
    <text evidence="2">The sequence shown here is derived from an EMBL/GenBank/DDBJ whole genome shotgun (WGS) entry which is preliminary data.</text>
</comment>
<dbReference type="PANTHER" id="PTHR21310">
    <property type="entry name" value="AMINOGLYCOSIDE PHOSPHOTRANSFERASE-RELATED-RELATED"/>
    <property type="match status" value="1"/>
</dbReference>
<name>A0A3L8P555_9ACTN</name>
<keyword evidence="2" id="KW-0808">Transferase</keyword>
<dbReference type="InterPro" id="IPR002575">
    <property type="entry name" value="Aminoglycoside_PTrfase"/>
</dbReference>
<protein>
    <submittedName>
        <fullName evidence="2">Aminoglycoside phosphotransferase family protein</fullName>
    </submittedName>
</protein>
<dbReference type="Pfam" id="PF01636">
    <property type="entry name" value="APH"/>
    <property type="match status" value="1"/>
</dbReference>
<sequence length="300" mass="31923">MEIGEPTPLPGGMSGETFRARVAGEDVVVRIYGGRSVRRGPKAPEVDAAVLSWVRGLLPVAEVLEVRRADPEHEAPGLLVTSLLPGVRLEQVLPDLDDAALGRVGDQLGTMLGRLALIATPRPGLLDGPDLAIAPLPPAYADLPSFADHVDLDWPEADLSALGEVLTDAQALLDTVSRTCLVHGDVNAENVLVDPDTLEVTGLVDWEFAHAGSPYADLGNLLRFDRAPAYVEAVLEARGRLVPDQRPDALDRARAADLFALLDLAARAEQDPVAARATGQLRAVVAARDVHGYYDQSPMA</sequence>
<dbReference type="OrthoDB" id="7326703at2"/>
<organism evidence="2 3">
    <name type="scientific">Nocardioides mangrovicus</name>
    <dbReference type="NCBI Taxonomy" id="2478913"/>
    <lineage>
        <taxon>Bacteria</taxon>
        <taxon>Bacillati</taxon>
        <taxon>Actinomycetota</taxon>
        <taxon>Actinomycetes</taxon>
        <taxon>Propionibacteriales</taxon>
        <taxon>Nocardioidaceae</taxon>
        <taxon>Nocardioides</taxon>
    </lineage>
</organism>